<comment type="caution">
    <text evidence="8">The sequence shown here is derived from an EMBL/GenBank/DDBJ whole genome shotgun (WGS) entry which is preliminary data.</text>
</comment>
<evidence type="ECO:0000313" key="9">
    <source>
        <dbReference type="Proteomes" id="UP001550628"/>
    </source>
</evidence>
<evidence type="ECO:0000256" key="2">
    <source>
        <dbReference type="ARBA" id="ARBA00011963"/>
    </source>
</evidence>
<gene>
    <name evidence="8" type="ORF">ABZ510_17515</name>
</gene>
<evidence type="ECO:0000259" key="7">
    <source>
        <dbReference type="Pfam" id="PF06414"/>
    </source>
</evidence>
<proteinExistence type="inferred from homology"/>
<reference evidence="8 9" key="1">
    <citation type="submission" date="2024-06" db="EMBL/GenBank/DDBJ databases">
        <title>The Natural Products Discovery Center: Release of the First 8490 Sequenced Strains for Exploring Actinobacteria Biosynthetic Diversity.</title>
        <authorList>
            <person name="Kalkreuter E."/>
            <person name="Kautsar S.A."/>
            <person name="Yang D."/>
            <person name="Bader C.D."/>
            <person name="Teijaro C.N."/>
            <person name="Fluegel L."/>
            <person name="Davis C.M."/>
            <person name="Simpson J.R."/>
            <person name="Lauterbach L."/>
            <person name="Steele A.D."/>
            <person name="Gui C."/>
            <person name="Meng S."/>
            <person name="Li G."/>
            <person name="Viehrig K."/>
            <person name="Ye F."/>
            <person name="Su P."/>
            <person name="Kiefer A.F."/>
            <person name="Nichols A."/>
            <person name="Cepeda A.J."/>
            <person name="Yan W."/>
            <person name="Fan B."/>
            <person name="Jiang Y."/>
            <person name="Adhikari A."/>
            <person name="Zheng C.-J."/>
            <person name="Schuster L."/>
            <person name="Cowan T.M."/>
            <person name="Smanski M.J."/>
            <person name="Chevrette M.G."/>
            <person name="De Carvalho L.P.S."/>
            <person name="Shen B."/>
        </authorList>
    </citation>
    <scope>NUCLEOTIDE SEQUENCE [LARGE SCALE GENOMIC DNA]</scope>
    <source>
        <strain evidence="8 9">NPDC019708</strain>
    </source>
</reference>
<feature type="domain" description="Zeta toxin" evidence="7">
    <location>
        <begin position="72"/>
        <end position="258"/>
    </location>
</feature>
<organism evidence="8 9">
    <name type="scientific">Nocardia rhamnosiphila</name>
    <dbReference type="NCBI Taxonomy" id="426716"/>
    <lineage>
        <taxon>Bacteria</taxon>
        <taxon>Bacillati</taxon>
        <taxon>Actinomycetota</taxon>
        <taxon>Actinomycetes</taxon>
        <taxon>Mycobacteriales</taxon>
        <taxon>Nocardiaceae</taxon>
        <taxon>Nocardia</taxon>
    </lineage>
</organism>
<sequence>MTTVAARGVRRIGNAIYTASGELSRSGHEFADQLRKGALRFALSDHEMRRIFETRIVPEQLDIPGRATAAVGRPRLVVALAQPGAGKSTAIRAIVASFRDRGGAVPLIADNYMRYHPMFAELRALDDFTAGDHLYPTAERWLDMAIDHVIAGRRNAVLEEGAGNPTRAAGVIDRFQMHKYHSAVDAVAVSRGESGASVLTRFLGERLRDGTGRYVPDRAQDICFDGSAELLRLLESPHPPVAVDEIRVRSRFGLLYENHRVATGEWSEPPEGGRVLAAERGRPRTPAEEYAYSAKTQKFLETLTQAYAGQPGRAADWHRLWNEMKLVDEAIRT</sequence>
<evidence type="ECO:0000313" key="8">
    <source>
        <dbReference type="EMBL" id="MEU1953651.1"/>
    </source>
</evidence>
<dbReference type="Pfam" id="PF06414">
    <property type="entry name" value="Zeta_toxin"/>
    <property type="match status" value="1"/>
</dbReference>
<keyword evidence="4" id="KW-0067">ATP-binding</keyword>
<dbReference type="SUPFAM" id="SSF52540">
    <property type="entry name" value="P-loop containing nucleoside triphosphate hydrolases"/>
    <property type="match status" value="1"/>
</dbReference>
<keyword evidence="9" id="KW-1185">Reference proteome</keyword>
<evidence type="ECO:0000256" key="1">
    <source>
        <dbReference type="ARBA" id="ARBA00009104"/>
    </source>
</evidence>
<evidence type="ECO:0000256" key="4">
    <source>
        <dbReference type="ARBA" id="ARBA00022840"/>
    </source>
</evidence>
<dbReference type="Gene3D" id="3.40.50.300">
    <property type="entry name" value="P-loop containing nucleotide triphosphate hydrolases"/>
    <property type="match status" value="1"/>
</dbReference>
<dbReference type="EC" id="2.7.1.176" evidence="2"/>
<name>A0ABV2WRX9_9NOCA</name>
<dbReference type="EMBL" id="JBEYBF010000011">
    <property type="protein sequence ID" value="MEU1953651.1"/>
    <property type="molecule type" value="Genomic_DNA"/>
</dbReference>
<dbReference type="RefSeq" id="WP_356958882.1">
    <property type="nucleotide sequence ID" value="NZ_JBEYBD010000019.1"/>
</dbReference>
<comment type="catalytic activity">
    <reaction evidence="6">
        <text>UDP-N-acetyl-alpha-D-glucosamine + ATP = UDP-N-acetyl-alpha-D-glucosamine 3'-phosphate + ADP + H(+)</text>
        <dbReference type="Rhea" id="RHEA:32671"/>
        <dbReference type="ChEBI" id="CHEBI:15378"/>
        <dbReference type="ChEBI" id="CHEBI:30616"/>
        <dbReference type="ChEBI" id="CHEBI:57705"/>
        <dbReference type="ChEBI" id="CHEBI:64353"/>
        <dbReference type="ChEBI" id="CHEBI:456216"/>
        <dbReference type="EC" id="2.7.1.176"/>
    </reaction>
</comment>
<evidence type="ECO:0000256" key="6">
    <source>
        <dbReference type="ARBA" id="ARBA00048178"/>
    </source>
</evidence>
<keyword evidence="3" id="KW-0547">Nucleotide-binding</keyword>
<dbReference type="InterPro" id="IPR027417">
    <property type="entry name" value="P-loop_NTPase"/>
</dbReference>
<dbReference type="InterPro" id="IPR010488">
    <property type="entry name" value="Zeta_toxin_domain"/>
</dbReference>
<accession>A0ABV2WRX9</accession>
<evidence type="ECO:0000256" key="5">
    <source>
        <dbReference type="ARBA" id="ARBA00032897"/>
    </source>
</evidence>
<dbReference type="Proteomes" id="UP001550628">
    <property type="component" value="Unassembled WGS sequence"/>
</dbReference>
<evidence type="ECO:0000256" key="3">
    <source>
        <dbReference type="ARBA" id="ARBA00022741"/>
    </source>
</evidence>
<comment type="similarity">
    <text evidence="1">Belongs to the zeta toxin family.</text>
</comment>
<protein>
    <recommendedName>
        <fullName evidence="5">UDP-N-acetylglucosamine kinase</fullName>
        <ecNumber evidence="2">2.7.1.176</ecNumber>
    </recommendedName>
    <alternativeName>
        <fullName evidence="5">UDP-N-acetylglucosamine kinase</fullName>
    </alternativeName>
</protein>